<feature type="active site" description="Nucleophile" evidence="10 11">
    <location>
        <position position="404"/>
    </location>
</feature>
<dbReference type="EMBL" id="SUNI01000017">
    <property type="protein sequence ID" value="TJZ90338.1"/>
    <property type="molecule type" value="Genomic_DNA"/>
</dbReference>
<gene>
    <name evidence="10 13" type="primary">glgB</name>
    <name evidence="13" type="ORF">FA743_15545</name>
</gene>
<evidence type="ECO:0000259" key="12">
    <source>
        <dbReference type="SMART" id="SM00642"/>
    </source>
</evidence>
<dbReference type="InterPro" id="IPR004193">
    <property type="entry name" value="Glyco_hydro_13_N"/>
</dbReference>
<dbReference type="UniPathway" id="UPA00164"/>
<dbReference type="NCBIfam" id="NF008967">
    <property type="entry name" value="PRK12313.1"/>
    <property type="match status" value="1"/>
</dbReference>
<dbReference type="Proteomes" id="UP000309747">
    <property type="component" value="Unassembled WGS sequence"/>
</dbReference>
<dbReference type="InterPro" id="IPR044143">
    <property type="entry name" value="GlgB_N_E_set_prok"/>
</dbReference>
<keyword evidence="9 10" id="KW-0119">Carbohydrate metabolism</keyword>
<dbReference type="HAMAP" id="MF_00685">
    <property type="entry name" value="GlgB"/>
    <property type="match status" value="1"/>
</dbReference>
<dbReference type="InterPro" id="IPR013780">
    <property type="entry name" value="Glyco_hydro_b"/>
</dbReference>
<dbReference type="InterPro" id="IPR037439">
    <property type="entry name" value="Branching_enzy"/>
</dbReference>
<proteinExistence type="inferred from homology"/>
<evidence type="ECO:0000313" key="14">
    <source>
        <dbReference type="Proteomes" id="UP000309747"/>
    </source>
</evidence>
<feature type="active site" description="Proton donor" evidence="10 11">
    <location>
        <position position="457"/>
    </location>
</feature>
<dbReference type="InterPro" id="IPR013783">
    <property type="entry name" value="Ig-like_fold"/>
</dbReference>
<dbReference type="GO" id="GO:0004553">
    <property type="term" value="F:hydrolase activity, hydrolyzing O-glycosyl compounds"/>
    <property type="evidence" value="ECO:0007669"/>
    <property type="project" value="InterPro"/>
</dbReference>
<dbReference type="GO" id="GO:0003844">
    <property type="term" value="F:1,4-alpha-glucan branching enzyme activity"/>
    <property type="evidence" value="ECO:0007669"/>
    <property type="project" value="UniProtKB-UniRule"/>
</dbReference>
<dbReference type="InterPro" id="IPR006047">
    <property type="entry name" value="GH13_cat_dom"/>
</dbReference>
<dbReference type="Pfam" id="PF02806">
    <property type="entry name" value="Alpha-amylase_C"/>
    <property type="match status" value="1"/>
</dbReference>
<dbReference type="Gene3D" id="3.20.20.80">
    <property type="entry name" value="Glycosidases"/>
    <property type="match status" value="1"/>
</dbReference>
<evidence type="ECO:0000256" key="8">
    <source>
        <dbReference type="ARBA" id="ARBA00023056"/>
    </source>
</evidence>
<accession>A0A4V5MV54</accession>
<dbReference type="InterPro" id="IPR006407">
    <property type="entry name" value="GlgB"/>
</dbReference>
<evidence type="ECO:0000256" key="4">
    <source>
        <dbReference type="ARBA" id="ARBA00009000"/>
    </source>
</evidence>
<feature type="domain" description="Glycosyl hydrolase family 13 catalytic" evidence="12">
    <location>
        <begin position="247"/>
        <end position="593"/>
    </location>
</feature>
<dbReference type="InterPro" id="IPR006048">
    <property type="entry name" value="A-amylase/branching_C"/>
</dbReference>
<dbReference type="GO" id="GO:0005829">
    <property type="term" value="C:cytosol"/>
    <property type="evidence" value="ECO:0007669"/>
    <property type="project" value="TreeGrafter"/>
</dbReference>
<evidence type="ECO:0000256" key="7">
    <source>
        <dbReference type="ARBA" id="ARBA00022679"/>
    </source>
</evidence>
<dbReference type="PANTHER" id="PTHR43651">
    <property type="entry name" value="1,4-ALPHA-GLUCAN-BRANCHING ENZYME"/>
    <property type="match status" value="1"/>
</dbReference>
<keyword evidence="7 10" id="KW-0808">Transferase</keyword>
<sequence length="727" mass="82210">MNDSAILNDAPATSDIEAILRGNHHDPFAVLGRHHGTLRVFSPQAAEVTALSPSGEVPLQRIHPEGFFTGPAPEGDYRLRMRAGENTWEAEDPYRFGPVMGEMDEYLLAEGSHRRLYDKLGAHPVTHEGVEGVAFAVWAPNARRVSVVGPFNAWDGRRHPMRKRIGPGIWELFIPGIGRGETYKYEIVSAHGERLPLKTDPVGFSQEQPPETASVVEGLNRHDWQDGDWMSVREARQDRKAPISIYEVHLGSWRRGAEAEILDYDTMADLLVPYVTRMGFTHVEFLPVSEHPFTGSWGYQPVGLFAPTSRFGDPEAFARLVERLHAAEIGVILDWVPAHFPSDAHGLARFDGTSLYEHADPRQGFHQDWNTLIYNFGRREVSNFLQSSALYWLDRFHVDALRVDAVASMLYLDYSRKDGEWVPNEFGGNENLEAISFLKDVNERVRQDHPGAITIAEESTAFPKVSRPVDDGGLGFNFKWNMGWMHDTLGYFRRDPLHRKHHQHDLTFGLVYAFSEDFVLPLSHDEVVHGKGSLIRQMAGDRWQKFANLRAYFGFMWTQPGKKLIFMGGEFAQDREWNHDQSLDWHLLEDPLHEGVQSLVADLNQVYRDQPALHRLDCDPAGFEWIDASDTENSVLVYLRKSDDDAPPCLVICNLTPTPHHDYRIGVPLPGLWREVMNTDEARYGGSNMGNHGLVATEDASWHGRDQSLVLTLPPLSTIILMPEAAA</sequence>
<evidence type="ECO:0000256" key="1">
    <source>
        <dbReference type="ARBA" id="ARBA00000826"/>
    </source>
</evidence>
<evidence type="ECO:0000256" key="10">
    <source>
        <dbReference type="HAMAP-Rule" id="MF_00685"/>
    </source>
</evidence>
<dbReference type="FunFam" id="2.60.40.1180:FF:000002">
    <property type="entry name" value="1,4-alpha-glucan branching enzyme GlgB"/>
    <property type="match status" value="1"/>
</dbReference>
<evidence type="ECO:0000256" key="2">
    <source>
        <dbReference type="ARBA" id="ARBA00002953"/>
    </source>
</evidence>
<name>A0A4V5MV54_9RHOB</name>
<comment type="subunit">
    <text evidence="10">Monomer.</text>
</comment>
<keyword evidence="6 10" id="KW-0328">Glycosyltransferase</keyword>
<organism evidence="13 14">
    <name type="scientific">Paracoccus gahaiensis</name>
    <dbReference type="NCBI Taxonomy" id="1706839"/>
    <lineage>
        <taxon>Bacteria</taxon>
        <taxon>Pseudomonadati</taxon>
        <taxon>Pseudomonadota</taxon>
        <taxon>Alphaproteobacteria</taxon>
        <taxon>Rhodobacterales</taxon>
        <taxon>Paracoccaceae</taxon>
        <taxon>Paracoccus</taxon>
    </lineage>
</organism>
<reference evidence="13 14" key="1">
    <citation type="submission" date="2019-04" db="EMBL/GenBank/DDBJ databases">
        <authorList>
            <person name="Li J."/>
        </authorList>
    </citation>
    <scope>NUCLEOTIDE SEQUENCE [LARGE SCALE GENOMIC DNA]</scope>
    <source>
        <strain evidence="13 14">KCTC 42687</strain>
    </source>
</reference>
<evidence type="ECO:0000256" key="5">
    <source>
        <dbReference type="ARBA" id="ARBA00022600"/>
    </source>
</evidence>
<dbReference type="CDD" id="cd02855">
    <property type="entry name" value="E_set_GBE_prok_N"/>
    <property type="match status" value="1"/>
</dbReference>
<comment type="similarity">
    <text evidence="4 10">Belongs to the glycosyl hydrolase 13 family. GlgB subfamily.</text>
</comment>
<evidence type="ECO:0000256" key="9">
    <source>
        <dbReference type="ARBA" id="ARBA00023277"/>
    </source>
</evidence>
<dbReference type="SUPFAM" id="SSF81296">
    <property type="entry name" value="E set domains"/>
    <property type="match status" value="2"/>
</dbReference>
<evidence type="ECO:0000256" key="11">
    <source>
        <dbReference type="PIRSR" id="PIRSR000463-1"/>
    </source>
</evidence>
<dbReference type="EC" id="2.4.1.18" evidence="10"/>
<dbReference type="FunFam" id="2.60.40.10:FF:000169">
    <property type="entry name" value="1,4-alpha-glucan branching enzyme GlgB"/>
    <property type="match status" value="1"/>
</dbReference>
<dbReference type="SUPFAM" id="SSF51011">
    <property type="entry name" value="Glycosyl hydrolase domain"/>
    <property type="match status" value="1"/>
</dbReference>
<keyword evidence="14" id="KW-1185">Reference proteome</keyword>
<keyword evidence="8 10" id="KW-0320">Glycogen biosynthesis</keyword>
<dbReference type="AlphaFoldDB" id="A0A4V5MV54"/>
<dbReference type="NCBIfam" id="TIGR01515">
    <property type="entry name" value="branching_enzym"/>
    <property type="match status" value="1"/>
</dbReference>
<evidence type="ECO:0000313" key="13">
    <source>
        <dbReference type="EMBL" id="TJZ90338.1"/>
    </source>
</evidence>
<dbReference type="Gene3D" id="2.60.40.1180">
    <property type="entry name" value="Golgi alpha-mannosidase II"/>
    <property type="match status" value="1"/>
</dbReference>
<dbReference type="SUPFAM" id="SSF51445">
    <property type="entry name" value="(Trans)glycosidases"/>
    <property type="match status" value="1"/>
</dbReference>
<dbReference type="GO" id="GO:0043169">
    <property type="term" value="F:cation binding"/>
    <property type="evidence" value="ECO:0007669"/>
    <property type="project" value="InterPro"/>
</dbReference>
<dbReference type="FunFam" id="3.20.20.80:FF:000003">
    <property type="entry name" value="1,4-alpha-glucan branching enzyme GlgB"/>
    <property type="match status" value="1"/>
</dbReference>
<dbReference type="SMART" id="SM00642">
    <property type="entry name" value="Aamy"/>
    <property type="match status" value="1"/>
</dbReference>
<dbReference type="PIRSF" id="PIRSF000463">
    <property type="entry name" value="GlgB"/>
    <property type="match status" value="1"/>
</dbReference>
<dbReference type="InterPro" id="IPR017853">
    <property type="entry name" value="GH"/>
</dbReference>
<dbReference type="CDD" id="cd11322">
    <property type="entry name" value="AmyAc_Glg_BE"/>
    <property type="match status" value="1"/>
</dbReference>
<dbReference type="OrthoDB" id="9800174at2"/>
<dbReference type="NCBIfam" id="NF003811">
    <property type="entry name" value="PRK05402.1"/>
    <property type="match status" value="1"/>
</dbReference>
<evidence type="ECO:0000256" key="6">
    <source>
        <dbReference type="ARBA" id="ARBA00022676"/>
    </source>
</evidence>
<dbReference type="Pfam" id="PF02922">
    <property type="entry name" value="CBM_48"/>
    <property type="match status" value="1"/>
</dbReference>
<dbReference type="PANTHER" id="PTHR43651:SF3">
    <property type="entry name" value="1,4-ALPHA-GLUCAN-BRANCHING ENZYME"/>
    <property type="match status" value="1"/>
</dbReference>
<dbReference type="InterPro" id="IPR014756">
    <property type="entry name" value="Ig_E-set"/>
</dbReference>
<protein>
    <recommendedName>
        <fullName evidence="10">1,4-alpha-glucan branching enzyme GlgB</fullName>
        <ecNumber evidence="10">2.4.1.18</ecNumber>
    </recommendedName>
    <alternativeName>
        <fullName evidence="10">1,4-alpha-D-glucan:1,4-alpha-D-glucan 6-glucosyl-transferase</fullName>
    </alternativeName>
    <alternativeName>
        <fullName evidence="10">Alpha-(1-&gt;4)-glucan branching enzyme</fullName>
    </alternativeName>
    <alternativeName>
        <fullName evidence="10">Glycogen branching enzyme</fullName>
        <shortName evidence="10">BE</shortName>
    </alternativeName>
</protein>
<dbReference type="Pfam" id="PF22019">
    <property type="entry name" value="GlgB_N"/>
    <property type="match status" value="1"/>
</dbReference>
<dbReference type="RefSeq" id="WP_136887014.1">
    <property type="nucleotide sequence ID" value="NZ_SUNI01000017.1"/>
</dbReference>
<comment type="catalytic activity">
    <reaction evidence="1 10">
        <text>Transfers a segment of a (1-&gt;4)-alpha-D-glucan chain to a primary hydroxy group in a similar glucan chain.</text>
        <dbReference type="EC" id="2.4.1.18"/>
    </reaction>
</comment>
<comment type="caution">
    <text evidence="13">The sequence shown here is derived from an EMBL/GenBank/DDBJ whole genome shotgun (WGS) entry which is preliminary data.</text>
</comment>
<dbReference type="Gene3D" id="2.60.40.10">
    <property type="entry name" value="Immunoglobulins"/>
    <property type="match status" value="1"/>
</dbReference>
<keyword evidence="5 10" id="KW-0321">Glycogen metabolism</keyword>
<dbReference type="GO" id="GO:0005978">
    <property type="term" value="P:glycogen biosynthetic process"/>
    <property type="evidence" value="ECO:0007669"/>
    <property type="project" value="UniProtKB-UniRule"/>
</dbReference>
<dbReference type="InterPro" id="IPR054169">
    <property type="entry name" value="GlgB_N"/>
</dbReference>
<comment type="function">
    <text evidence="2 10">Catalyzes the formation of the alpha-1,6-glucosidic linkages in glycogen by scission of a 1,4-alpha-linked oligosaccharide from growing alpha-1,4-glucan chains and the subsequent attachment of the oligosaccharide to the alpha-1,6 position.</text>
</comment>
<evidence type="ECO:0000256" key="3">
    <source>
        <dbReference type="ARBA" id="ARBA00004964"/>
    </source>
</evidence>
<comment type="pathway">
    <text evidence="3 10">Glycan biosynthesis; glycogen biosynthesis.</text>
</comment>